<protein>
    <submittedName>
        <fullName evidence="4">Uncharacterized protein</fullName>
    </submittedName>
</protein>
<dbReference type="InterPro" id="IPR011639">
    <property type="entry name" value="MethylTrfase_TaqI-like_dom"/>
</dbReference>
<dbReference type="InterPro" id="IPR027417">
    <property type="entry name" value="P-loop_NTPase"/>
</dbReference>
<dbReference type="Gene3D" id="3.40.50.150">
    <property type="entry name" value="Vaccinia Virus protein VP39"/>
    <property type="match status" value="1"/>
</dbReference>
<dbReference type="GO" id="GO:0016787">
    <property type="term" value="F:hydrolase activity"/>
    <property type="evidence" value="ECO:0007669"/>
    <property type="project" value="InterPro"/>
</dbReference>
<reference evidence="4" key="1">
    <citation type="journal article" date="2020" name="Nature">
        <title>Giant virus diversity and host interactions through global metagenomics.</title>
        <authorList>
            <person name="Schulz F."/>
            <person name="Roux S."/>
            <person name="Paez-Espino D."/>
            <person name="Jungbluth S."/>
            <person name="Walsh D.A."/>
            <person name="Denef V.J."/>
            <person name="McMahon K.D."/>
            <person name="Konstantinidis K.T."/>
            <person name="Eloe-Fadrosh E.A."/>
            <person name="Kyrpides N.C."/>
            <person name="Woyke T."/>
        </authorList>
    </citation>
    <scope>NUCLEOTIDE SEQUENCE</scope>
    <source>
        <strain evidence="4">GVMAG-M-3300027969-2</strain>
    </source>
</reference>
<evidence type="ECO:0000256" key="1">
    <source>
        <dbReference type="SAM" id="MobiDB-lite"/>
    </source>
</evidence>
<feature type="compositionally biased region" description="Acidic residues" evidence="1">
    <location>
        <begin position="792"/>
        <end position="801"/>
    </location>
</feature>
<dbReference type="Pfam" id="PF07669">
    <property type="entry name" value="Eco57I"/>
    <property type="match status" value="1"/>
</dbReference>
<sequence length="1357" mass="157392">MKTFIDLYETLQCMDIVQFQEWFTTNDDKQYIQEALLKLFGGLCIISKLNEFIPAHGNFNMSTFAKQLSYKEIFYKENGDKLNIKQGGDSSDFTMISKTNDKHLLAISSKCLTNEQSGKLDVEKMAFYAQKYVDMGYIVSYGFTVRDKANTDNMISRTHSSSKDLVNVYTRKDTIVVDWDDLFQAFHAFKMNFQNTLVDTIISSTKNALCFKLHQELAILRTLRMKDCNKKEILWGHIQRSGKSYIIAGCIIEDSKNKDKCNYLVITTAPKETTRQQASVFDCLQLRGFNVVKLNGKNKTPTLTDRNIILCSKQFLQNKFDKGHDTQKHTEIQTKNIPWLKNMRFDMRFIDESHNGGTTELAQKTLDYYGSNAFTIQITATYNKPANHFAIPKENWILWDSEDIKLCRTIHLDKSRERLIEKHGDDIGDIIDKYSVANIIDEYSKYPDLVLLTRELTRESVREIINETLENNYGWSQEACFLPKQCIEIDSVTGKNTIKILDEFQNEFENLKLWYSVFGKKSKFGTPDRDFPDDIVFMKRIEKICKNPEINSRFIGEGIMSNEPMIIMAFLPQNNIDEISKATIKLLVSNSVIPEYDIISINSKTTDDPKQSIEDARKRAKNSGKKGVLVLSGRQCSLAASIDNCDIVLLMNNSMSADMVSQMMYRSMTGGEGKKCGFVVDLNIHRAVQQTIMSYASFIRPNSHPKDAIKYILQERLINLNGDHWMASFGHDSQNITEICDHIYNVYVSSAETALKNLLDRLKYKKLVLSPEDQKMINNINLSIQTRRTENENDENNDEDENIKKGIEKVKVKTPSESKCTQESVASDTREEIETNYIDIIMHLVPLVCILTIHHNETGLIEMFHIIQCNQHIYDLFLNQFKVWGNNINSETIQTLINIYFKYMKNEQELDQIIRTIKELFMKNLNNKKKLSTLIDTYLEATDVEKMNNAEITTIFNLRQESLNRVPDNFWKTPKKVIEPSCGKGGYILDIIDKFMNGLKDMIPNETERYKTIVEECIYFSDINPTNIFICKLLIDPNNEYNLNYNEGNTLELDITKTTAHWKGLSKFDLHVCNPPYEDNVSGKRKALNHNLWSEFLNWSYQRLSEDGLLLYITPTSWMSPTFKYKNIFYENYILYLNVNECKKHFNVGSTFSYYLIQKTNKMGETHVDCEYNKQIYHSTCNLNGMEYLPNFVTSETINIIKKFRHNELQKVSFSTSCELHNTTHKAKLNDTKTGVFIYPVRHTTKRDIRYSSVQHSKQNEKKILLNLSGNLNPIYDDGTMGFTQAQMYLLTDQKGYVNILNSNIYKFVFTICKWSGFNIEKIFHNVPFIAENKNDDELYKIFNLTEDEVTFIKNCL</sequence>
<dbReference type="GO" id="GO:0006304">
    <property type="term" value="P:DNA modification"/>
    <property type="evidence" value="ECO:0007669"/>
    <property type="project" value="InterPro"/>
</dbReference>
<dbReference type="GO" id="GO:0005524">
    <property type="term" value="F:ATP binding"/>
    <property type="evidence" value="ECO:0007669"/>
    <property type="project" value="InterPro"/>
</dbReference>
<dbReference type="GO" id="GO:0003677">
    <property type="term" value="F:DNA binding"/>
    <property type="evidence" value="ECO:0007669"/>
    <property type="project" value="InterPro"/>
</dbReference>
<feature type="region of interest" description="Disordered" evidence="1">
    <location>
        <begin position="788"/>
        <end position="807"/>
    </location>
</feature>
<evidence type="ECO:0000259" key="2">
    <source>
        <dbReference type="Pfam" id="PF04851"/>
    </source>
</evidence>
<dbReference type="PRINTS" id="PR00507">
    <property type="entry name" value="N12N6MTFRASE"/>
</dbReference>
<proteinExistence type="predicted"/>
<dbReference type="EMBL" id="MN740541">
    <property type="protein sequence ID" value="QHU32751.1"/>
    <property type="molecule type" value="Genomic_DNA"/>
</dbReference>
<evidence type="ECO:0000313" key="4">
    <source>
        <dbReference type="EMBL" id="QHU32751.1"/>
    </source>
</evidence>
<dbReference type="InterPro" id="IPR006935">
    <property type="entry name" value="Helicase/UvrB_N"/>
</dbReference>
<organism evidence="4">
    <name type="scientific">viral metagenome</name>
    <dbReference type="NCBI Taxonomy" id="1070528"/>
    <lineage>
        <taxon>unclassified sequences</taxon>
        <taxon>metagenomes</taxon>
        <taxon>organismal metagenomes</taxon>
    </lineage>
</organism>
<dbReference type="InterPro" id="IPR029063">
    <property type="entry name" value="SAM-dependent_MTases_sf"/>
</dbReference>
<accession>A0A6C0LSL7</accession>
<feature type="domain" description="Helicase/UvrB N-terminal" evidence="2">
    <location>
        <begin position="213"/>
        <end position="383"/>
    </location>
</feature>
<dbReference type="SUPFAM" id="SSF52540">
    <property type="entry name" value="P-loop containing nucleoside triphosphate hydrolases"/>
    <property type="match status" value="1"/>
</dbReference>
<name>A0A6C0LSL7_9ZZZZ</name>
<dbReference type="SUPFAM" id="SSF53335">
    <property type="entry name" value="S-adenosyl-L-methionine-dependent methyltransferases"/>
    <property type="match status" value="1"/>
</dbReference>
<dbReference type="Pfam" id="PF04851">
    <property type="entry name" value="ResIII"/>
    <property type="match status" value="1"/>
</dbReference>
<evidence type="ECO:0000259" key="3">
    <source>
        <dbReference type="Pfam" id="PF07669"/>
    </source>
</evidence>
<feature type="domain" description="Type II methyltransferase M.TaqI-like" evidence="3">
    <location>
        <begin position="1017"/>
        <end position="1131"/>
    </location>
</feature>